<feature type="region of interest" description="Disordered" evidence="3">
    <location>
        <begin position="601"/>
        <end position="658"/>
    </location>
</feature>
<dbReference type="Gene3D" id="3.30.565.10">
    <property type="entry name" value="Histidine kinase-like ATPase, C-terminal domain"/>
    <property type="match status" value="1"/>
</dbReference>
<proteinExistence type="inferred from homology"/>
<comment type="similarity">
    <text evidence="1">Belongs to the DNA mismatch repair MutL/HexB family.</text>
</comment>
<evidence type="ECO:0000256" key="2">
    <source>
        <dbReference type="ARBA" id="ARBA00022763"/>
    </source>
</evidence>
<evidence type="ECO:0000313" key="5">
    <source>
        <dbReference type="Proteomes" id="UP000816034"/>
    </source>
</evidence>
<keyword evidence="5" id="KW-1185">Reference proteome</keyword>
<sequence>MSDSSVATASTPTPDTSSSNNNTNRSQPKKPKSLQIISSPPIIKKLPDDVQQFLKSGTNIGSLSDCIKELVENAIDAHATNIEILLTQSGFTSICVKDNGDGIPQENFDTLCKRYYTHKYSEIHKDGQQCDYLGYKGEALNSICNISKDVHVKTKYGDNESELGSHIIYDKRGEKLSVNSIRHSKGTTIVVNELFSALPVRRKCFQNDLKKQVEHTVTILKRIALIHFNIRFLLKDGEKTLFLKLGNIQTMKASLQAVFGAGNIYEHLYFYDGSLNNHSAATHDTCTSGIASTDANTSSTSTVTSSEHLPHYSIQCYVPLYETIAKSNDTSLTPDELSPLKDITKFFSTTKPHIYANNRVILEYQEIQQAMKDIFSNFFRNQKGVSSNLFYILVIQVDSHYFDVTINPNKTKMISSIDEAIKKELQMNIIKHYAEEVRKFKELNNPTPSKLLSQDDPNIIDNSNAVLNVSRILASSPSIKKNQSSLLSTPPSSTTSSNNTSPSFSLSSQMIPPSTPMSSRRSELVSPSPTRSGGSCSSSSNSNNTTTSSHNNTPPSSSRVQTSITSFTSSIANQSSTNRPNRDISLDDSLLDTVQSLDQVFGSPILPNDKSSGAGGINQQQQQQSTRSSLSHTRREESSTNELSSSSSKNISTENHCSVEGNSHNAIMEDDHVPATNHSSRGSVSSTAASTSTTTTSQTNKRVHAGSSLVVTCPPSASASDFDKFKAANPKKRKTLQQTSINLVSNATQQEQSNYDITIQEAVDLSVEYLTKKRKKFMENITSDTESSSECQHVLKSDLSNSSKIQILGSIQHKLGILYHCEHKKLLFANLLQMKEDCLYHSLLQTYDLSTSIMPLSQPLNLLSLLSKDAKTSKIYRRLCIKKEYQSIFQQNGFQVEFEVELLPNEKQKRIIRIDLVGIVSNTVFNTNGTTDHHSYTQDDLIEILNKLDEFERDILKNEDIVKLISEGKITKEGLISECRFFFRPNVVKEFMKNHCHRYALATIRDSTIQEICTDLKNTSLDSHYTLFYC</sequence>
<organism evidence="4 5">
    <name type="scientific">Naegleria lovaniensis</name>
    <name type="common">Amoeba</name>
    <dbReference type="NCBI Taxonomy" id="51637"/>
    <lineage>
        <taxon>Eukaryota</taxon>
        <taxon>Discoba</taxon>
        <taxon>Heterolobosea</taxon>
        <taxon>Tetramitia</taxon>
        <taxon>Eutetramitia</taxon>
        <taxon>Vahlkampfiidae</taxon>
        <taxon>Naegleria</taxon>
    </lineage>
</organism>
<feature type="region of interest" description="Disordered" evidence="3">
    <location>
        <begin position="480"/>
        <end position="563"/>
    </location>
</feature>
<dbReference type="EMBL" id="PYSW02000002">
    <property type="protein sequence ID" value="KAG2393571.1"/>
    <property type="molecule type" value="Genomic_DNA"/>
</dbReference>
<dbReference type="GO" id="GO:0032389">
    <property type="term" value="C:MutLalpha complex"/>
    <property type="evidence" value="ECO:0007669"/>
    <property type="project" value="TreeGrafter"/>
</dbReference>
<dbReference type="SUPFAM" id="SSF55874">
    <property type="entry name" value="ATPase domain of HSP90 chaperone/DNA topoisomerase II/histidine kinase"/>
    <property type="match status" value="1"/>
</dbReference>
<dbReference type="GeneID" id="68099556"/>
<dbReference type="InterPro" id="IPR036890">
    <property type="entry name" value="HATPase_C_sf"/>
</dbReference>
<accession>A0AA88H4D1</accession>
<protein>
    <submittedName>
        <fullName evidence="4">Uncharacterized protein</fullName>
    </submittedName>
</protein>
<feature type="compositionally biased region" description="Polar residues" evidence="3">
    <location>
        <begin position="509"/>
        <end position="519"/>
    </location>
</feature>
<feature type="region of interest" description="Disordered" evidence="3">
    <location>
        <begin position="1"/>
        <end position="36"/>
    </location>
</feature>
<feature type="compositionally biased region" description="Low complexity" evidence="3">
    <location>
        <begin position="484"/>
        <end position="508"/>
    </location>
</feature>
<dbReference type="Pfam" id="PF13589">
    <property type="entry name" value="HATPase_c_3"/>
    <property type="match status" value="1"/>
</dbReference>
<gene>
    <name evidence="4" type="ORF">C9374_007102</name>
</gene>
<dbReference type="Gene3D" id="3.30.230.10">
    <property type="match status" value="1"/>
</dbReference>
<evidence type="ECO:0000313" key="4">
    <source>
        <dbReference type="EMBL" id="KAG2393571.1"/>
    </source>
</evidence>
<feature type="compositionally biased region" description="Low complexity" evidence="3">
    <location>
        <begin position="679"/>
        <end position="699"/>
    </location>
</feature>
<dbReference type="GO" id="GO:0016887">
    <property type="term" value="F:ATP hydrolysis activity"/>
    <property type="evidence" value="ECO:0007669"/>
    <property type="project" value="InterPro"/>
</dbReference>
<dbReference type="GO" id="GO:0140664">
    <property type="term" value="F:ATP-dependent DNA damage sensor activity"/>
    <property type="evidence" value="ECO:0007669"/>
    <property type="project" value="InterPro"/>
</dbReference>
<evidence type="ECO:0000256" key="1">
    <source>
        <dbReference type="ARBA" id="ARBA00006082"/>
    </source>
</evidence>
<comment type="caution">
    <text evidence="4">The sequence shown here is derived from an EMBL/GenBank/DDBJ whole genome shotgun (WGS) entry which is preliminary data.</text>
</comment>
<keyword evidence="2" id="KW-0227">DNA damage</keyword>
<dbReference type="GO" id="GO:0006298">
    <property type="term" value="P:mismatch repair"/>
    <property type="evidence" value="ECO:0007669"/>
    <property type="project" value="InterPro"/>
</dbReference>
<feature type="compositionally biased region" description="Low complexity" evidence="3">
    <location>
        <begin position="526"/>
        <end position="558"/>
    </location>
</feature>
<feature type="compositionally biased region" description="Low complexity" evidence="3">
    <location>
        <begin position="1"/>
        <end position="24"/>
    </location>
</feature>
<name>A0AA88H4D1_NAELO</name>
<dbReference type="PANTHER" id="PTHR10073">
    <property type="entry name" value="DNA MISMATCH REPAIR PROTEIN MLH, PMS, MUTL"/>
    <property type="match status" value="1"/>
</dbReference>
<feature type="compositionally biased region" description="Low complexity" evidence="3">
    <location>
        <begin position="619"/>
        <end position="631"/>
    </location>
</feature>
<dbReference type="InterPro" id="IPR038973">
    <property type="entry name" value="MutL/Mlh/Pms-like"/>
</dbReference>
<reference evidence="4 5" key="1">
    <citation type="journal article" date="2018" name="BMC Genomics">
        <title>The genome of Naegleria lovaniensis, the basis for a comparative approach to unravel pathogenicity factors of the human pathogenic amoeba N. fowleri.</title>
        <authorList>
            <person name="Liechti N."/>
            <person name="Schurch N."/>
            <person name="Bruggmann R."/>
            <person name="Wittwer M."/>
        </authorList>
    </citation>
    <scope>NUCLEOTIDE SEQUENCE [LARGE SCALE GENOMIC DNA]</scope>
    <source>
        <strain evidence="4 5">ATCC 30569</strain>
    </source>
</reference>
<evidence type="ECO:0000256" key="3">
    <source>
        <dbReference type="SAM" id="MobiDB-lite"/>
    </source>
</evidence>
<dbReference type="PANTHER" id="PTHR10073:SF54">
    <property type="entry name" value="PMS1 PROTEIN HOMOLOG 1"/>
    <property type="match status" value="1"/>
</dbReference>
<dbReference type="InterPro" id="IPR014721">
    <property type="entry name" value="Ribsml_uS5_D2-typ_fold_subgr"/>
</dbReference>
<dbReference type="Proteomes" id="UP000816034">
    <property type="component" value="Unassembled WGS sequence"/>
</dbReference>
<feature type="compositionally biased region" description="Low complexity" evidence="3">
    <location>
        <begin position="640"/>
        <end position="655"/>
    </location>
</feature>
<feature type="region of interest" description="Disordered" evidence="3">
    <location>
        <begin position="672"/>
        <end position="708"/>
    </location>
</feature>
<dbReference type="AlphaFoldDB" id="A0AA88H4D1"/>
<dbReference type="RefSeq" id="XP_044555465.1">
    <property type="nucleotide sequence ID" value="XM_044697037.1"/>
</dbReference>